<reference evidence="1" key="2">
    <citation type="submission" date="2020-05" db="EMBL/GenBank/DDBJ databases">
        <authorList>
            <person name="Kim H.-S."/>
            <person name="Proctor R.H."/>
            <person name="Brown D.W."/>
        </authorList>
    </citation>
    <scope>NUCLEOTIDE SEQUENCE</scope>
    <source>
        <strain evidence="1">NRRL 22465</strain>
    </source>
</reference>
<protein>
    <submittedName>
        <fullName evidence="1">Uncharacterized protein</fullName>
    </submittedName>
</protein>
<gene>
    <name evidence="1" type="ORF">FZEAL_7838</name>
</gene>
<organism evidence="1 2">
    <name type="scientific">Fusarium zealandicum</name>
    <dbReference type="NCBI Taxonomy" id="1053134"/>
    <lineage>
        <taxon>Eukaryota</taxon>
        <taxon>Fungi</taxon>
        <taxon>Dikarya</taxon>
        <taxon>Ascomycota</taxon>
        <taxon>Pezizomycotina</taxon>
        <taxon>Sordariomycetes</taxon>
        <taxon>Hypocreomycetidae</taxon>
        <taxon>Hypocreales</taxon>
        <taxon>Nectriaceae</taxon>
        <taxon>Fusarium</taxon>
        <taxon>Fusarium staphyleae species complex</taxon>
    </lineage>
</organism>
<name>A0A8H4UEZ6_9HYPO</name>
<sequence>METTITDYPLIKDGTINPIIPVQLLRHYANNHHHVFPIFPINVLRPAHILETIRNESFLLTAILAVTPKDRPDLAILHKSI</sequence>
<dbReference type="EMBL" id="JABEYC010000648">
    <property type="protein sequence ID" value="KAF4975367.1"/>
    <property type="molecule type" value="Genomic_DNA"/>
</dbReference>
<accession>A0A8H4UEZ6</accession>
<dbReference type="Proteomes" id="UP000635477">
    <property type="component" value="Unassembled WGS sequence"/>
</dbReference>
<evidence type="ECO:0000313" key="1">
    <source>
        <dbReference type="EMBL" id="KAF4975367.1"/>
    </source>
</evidence>
<evidence type="ECO:0000313" key="2">
    <source>
        <dbReference type="Proteomes" id="UP000635477"/>
    </source>
</evidence>
<comment type="caution">
    <text evidence="1">The sequence shown here is derived from an EMBL/GenBank/DDBJ whole genome shotgun (WGS) entry which is preliminary data.</text>
</comment>
<keyword evidence="2" id="KW-1185">Reference proteome</keyword>
<reference evidence="1" key="1">
    <citation type="journal article" date="2020" name="BMC Genomics">
        <title>Correction to: Identification and distribution of gene clusters required for synthesis of sphingolipid metabolism inhibitors in diverse species of the filamentous fungus Fusarium.</title>
        <authorList>
            <person name="Kim H.S."/>
            <person name="Lohmar J.M."/>
            <person name="Busman M."/>
            <person name="Brown D.W."/>
            <person name="Naumann T.A."/>
            <person name="Divon H.H."/>
            <person name="Lysoe E."/>
            <person name="Uhlig S."/>
            <person name="Proctor R.H."/>
        </authorList>
    </citation>
    <scope>NUCLEOTIDE SEQUENCE</scope>
    <source>
        <strain evidence="1">NRRL 22465</strain>
    </source>
</reference>
<dbReference type="OrthoDB" id="5818554at2759"/>
<dbReference type="AlphaFoldDB" id="A0A8H4UEZ6"/>
<proteinExistence type="predicted"/>